<evidence type="ECO:0000313" key="2">
    <source>
        <dbReference type="EMBL" id="UQZ80978.1"/>
    </source>
</evidence>
<protein>
    <submittedName>
        <fullName evidence="2">Spore protein YkvP</fullName>
    </submittedName>
</protein>
<reference evidence="2" key="1">
    <citation type="submission" date="2018-02" db="EMBL/GenBank/DDBJ databases">
        <authorList>
            <person name="Kim S.-K."/>
            <person name="Jung H.-I."/>
            <person name="Lee S.-W."/>
        </authorList>
    </citation>
    <scope>NUCLEOTIDE SEQUENCE</scope>
    <source>
        <strain evidence="2">SK3146</strain>
    </source>
</reference>
<organism evidence="2 3">
    <name type="scientific">Paenibacillus konkukensis</name>
    <dbReference type="NCBI Taxonomy" id="2020716"/>
    <lineage>
        <taxon>Bacteria</taxon>
        <taxon>Bacillati</taxon>
        <taxon>Bacillota</taxon>
        <taxon>Bacilli</taxon>
        <taxon>Bacillales</taxon>
        <taxon>Paenibacillaceae</taxon>
        <taxon>Paenibacillus</taxon>
    </lineage>
</organism>
<dbReference type="InterPro" id="IPR055259">
    <property type="entry name" value="YkvP/CgeB_Glyco_trans-like"/>
</dbReference>
<sequence>MKAPLHVHFITSGVGSPYPPLESAIIHALREQVQQVTVAHPKEELPAGSGKPDLLLVFHALFMPRHRLSQLKRAAAQTAVWFTDDPYYSDWSKEIAVHFDFVFTQDRNSVQRYERLGCKRVYHLPLAADTSVFHPVKVPDSYASDLCFIGSAFWNRVRFFEQIIARLEDKKVTILGLWWDRLKAPEGSHVMLSRSHGDEGWISSEEAVRYYNGAKIVLNIHRSIDDPFNQNSSALDAHSINNRTFEIAACGAFQLLDIRKDLGEYYTPGKDIIPFASVEECVRLINLYLSKDRKRRAIAERARRRTLSEHTYGKRIEALLKAIGLAAGEGT</sequence>
<keyword evidence="3" id="KW-1185">Reference proteome</keyword>
<dbReference type="SUPFAM" id="SSF53756">
    <property type="entry name" value="UDP-Glycosyltransferase/glycogen phosphorylase"/>
    <property type="match status" value="1"/>
</dbReference>
<accession>A0ABY4RFD2</accession>
<feature type="domain" description="Spore protein YkvP/CgeB glycosyl transferase-like" evidence="1">
    <location>
        <begin position="157"/>
        <end position="320"/>
    </location>
</feature>
<dbReference type="Pfam" id="PF13524">
    <property type="entry name" value="Glyco_trans_1_2"/>
    <property type="match status" value="1"/>
</dbReference>
<dbReference type="Proteomes" id="UP001057134">
    <property type="component" value="Chromosome"/>
</dbReference>
<dbReference type="RefSeq" id="WP_249863247.1">
    <property type="nucleotide sequence ID" value="NZ_CP027059.1"/>
</dbReference>
<reference evidence="2" key="2">
    <citation type="journal article" date="2021" name="J Anim Sci Technol">
        <title>Complete genome sequence of Paenibacillus konkukensis sp. nov. SK3146 as a potential probiotic strain.</title>
        <authorList>
            <person name="Jung H.I."/>
            <person name="Park S."/>
            <person name="Niu K.M."/>
            <person name="Lee S.W."/>
            <person name="Kothari D."/>
            <person name="Yi K.J."/>
            <person name="Kim S.K."/>
        </authorList>
    </citation>
    <scope>NUCLEOTIDE SEQUENCE</scope>
    <source>
        <strain evidence="2">SK3146</strain>
    </source>
</reference>
<gene>
    <name evidence="2" type="primary">ykvP_1</name>
    <name evidence="2" type="ORF">SK3146_00134</name>
</gene>
<evidence type="ECO:0000313" key="3">
    <source>
        <dbReference type="Proteomes" id="UP001057134"/>
    </source>
</evidence>
<proteinExistence type="predicted"/>
<name>A0ABY4RFD2_9BACL</name>
<evidence type="ECO:0000259" key="1">
    <source>
        <dbReference type="Pfam" id="PF13524"/>
    </source>
</evidence>
<dbReference type="EMBL" id="CP027059">
    <property type="protein sequence ID" value="UQZ80978.1"/>
    <property type="molecule type" value="Genomic_DNA"/>
</dbReference>